<accession>A0ABU3N131</accession>
<evidence type="ECO:0000256" key="1">
    <source>
        <dbReference type="SAM" id="Phobius"/>
    </source>
</evidence>
<keyword evidence="1" id="KW-0472">Membrane</keyword>
<dbReference type="EMBL" id="JALMLT010000001">
    <property type="protein sequence ID" value="MDT8758197.1"/>
    <property type="molecule type" value="Genomic_DNA"/>
</dbReference>
<gene>
    <name evidence="2" type="ORF">MZO42_05765</name>
</gene>
<organism evidence="2">
    <name type="scientific">Sphingomonas psychrotolerans</name>
    <dbReference type="NCBI Taxonomy" id="1327635"/>
    <lineage>
        <taxon>Bacteria</taxon>
        <taxon>Pseudomonadati</taxon>
        <taxon>Pseudomonadota</taxon>
        <taxon>Alphaproteobacteria</taxon>
        <taxon>Sphingomonadales</taxon>
        <taxon>Sphingomonadaceae</taxon>
        <taxon>Sphingomonas</taxon>
    </lineage>
</organism>
<comment type="caution">
    <text evidence="2">The sequence shown here is derived from an EMBL/GenBank/DDBJ whole genome shotgun (WGS) entry which is preliminary data.</text>
</comment>
<sequence>MNWIGAFGGLLALVGAAAIGRSLWAGEVPGRWPAPPIGRRDHPGMFWFNVGGYAATTALGLALAFL</sequence>
<proteinExistence type="predicted"/>
<keyword evidence="1" id="KW-0812">Transmembrane</keyword>
<feature type="transmembrane region" description="Helical" evidence="1">
    <location>
        <begin position="44"/>
        <end position="65"/>
    </location>
</feature>
<keyword evidence="1" id="KW-1133">Transmembrane helix</keyword>
<name>A0ABU3N131_9SPHN</name>
<evidence type="ECO:0000313" key="2">
    <source>
        <dbReference type="EMBL" id="MDT8758197.1"/>
    </source>
</evidence>
<protein>
    <submittedName>
        <fullName evidence="2">Uncharacterized protein</fullName>
    </submittedName>
</protein>
<reference evidence="2" key="1">
    <citation type="submission" date="2022-04" db="EMBL/GenBank/DDBJ databases">
        <title>Tomato heritable bacteria conferring resistance against bacterial wilt.</title>
        <authorList>
            <person name="Yin J."/>
        </authorList>
    </citation>
    <scope>NUCLEOTIDE SEQUENCE</scope>
    <source>
        <strain evidence="2">Cra20</strain>
    </source>
</reference>